<dbReference type="InterPro" id="IPR036770">
    <property type="entry name" value="Ankyrin_rpt-contain_sf"/>
</dbReference>
<evidence type="ECO:0000256" key="2">
    <source>
        <dbReference type="SAM" id="MobiDB-lite"/>
    </source>
</evidence>
<dbReference type="Gene3D" id="1.25.40.20">
    <property type="entry name" value="Ankyrin repeat-containing domain"/>
    <property type="match status" value="1"/>
</dbReference>
<evidence type="ECO:0000256" key="1">
    <source>
        <dbReference type="PROSITE-ProRule" id="PRU00023"/>
    </source>
</evidence>
<dbReference type="EMBL" id="JARKIK010003907">
    <property type="protein sequence ID" value="KAK8718849.1"/>
    <property type="molecule type" value="Genomic_DNA"/>
</dbReference>
<proteinExistence type="predicted"/>
<sequence length="288" mass="31900">EWPGMDVQKQNEEKLREACCYGDTEAILALVSRGVNINSKHDINGWTGLHWACKRGNLEIVHLLLANGADPELENNQLQTPAQLTTNPQILQLLGVEAGVSSEGTTANSDSLPITPNYLAHPPIDYKVAIGAKTLSGKPITNGLGEGNGHQNAASHATAPGPVPNPPSNYDYFARQTKELVLKVRVANTDDPDFIEVDFQRAQMKYSHLLTTCCKELAVNPQLVERIRKLPNTRLRNDKDVQRLCDYTELELVIKGQNRLPVSRSDTHSTSKNNYKSIHGFKNQTILY</sequence>
<dbReference type="PANTHER" id="PTHR24192">
    <property type="entry name" value="ANKYRIN REPEAT DOMAIN 40"/>
    <property type="match status" value="1"/>
</dbReference>
<dbReference type="AlphaFoldDB" id="A0AAW0VPI8"/>
<dbReference type="PROSITE" id="PS50297">
    <property type="entry name" value="ANK_REP_REGION"/>
    <property type="match status" value="1"/>
</dbReference>
<organism evidence="3 4">
    <name type="scientific">Cherax quadricarinatus</name>
    <name type="common">Australian red claw crayfish</name>
    <dbReference type="NCBI Taxonomy" id="27406"/>
    <lineage>
        <taxon>Eukaryota</taxon>
        <taxon>Metazoa</taxon>
        <taxon>Ecdysozoa</taxon>
        <taxon>Arthropoda</taxon>
        <taxon>Crustacea</taxon>
        <taxon>Multicrustacea</taxon>
        <taxon>Malacostraca</taxon>
        <taxon>Eumalacostraca</taxon>
        <taxon>Eucarida</taxon>
        <taxon>Decapoda</taxon>
        <taxon>Pleocyemata</taxon>
        <taxon>Astacidea</taxon>
        <taxon>Parastacoidea</taxon>
        <taxon>Parastacidae</taxon>
        <taxon>Cherax</taxon>
    </lineage>
</organism>
<dbReference type="SUPFAM" id="SSF48403">
    <property type="entry name" value="Ankyrin repeat"/>
    <property type="match status" value="1"/>
</dbReference>
<dbReference type="SMART" id="SM00248">
    <property type="entry name" value="ANK"/>
    <property type="match status" value="2"/>
</dbReference>
<name>A0AAW0VPI8_CHEQU</name>
<comment type="caution">
    <text evidence="3">The sequence shown here is derived from an EMBL/GenBank/DDBJ whole genome shotgun (WGS) entry which is preliminary data.</text>
</comment>
<keyword evidence="1" id="KW-0040">ANK repeat</keyword>
<evidence type="ECO:0000313" key="3">
    <source>
        <dbReference type="EMBL" id="KAK8718849.1"/>
    </source>
</evidence>
<evidence type="ECO:0008006" key="5">
    <source>
        <dbReference type="Google" id="ProtNLM"/>
    </source>
</evidence>
<accession>A0AAW0VPI8</accession>
<dbReference type="InterPro" id="IPR002110">
    <property type="entry name" value="Ankyrin_rpt"/>
</dbReference>
<keyword evidence="4" id="KW-1185">Reference proteome</keyword>
<feature type="repeat" description="ANK" evidence="1">
    <location>
        <begin position="44"/>
        <end position="76"/>
    </location>
</feature>
<gene>
    <name evidence="3" type="ORF">OTU49_014424</name>
</gene>
<protein>
    <recommendedName>
        <fullName evidence="5">Ankyrin repeat domain-containing protein 40</fullName>
    </recommendedName>
</protein>
<dbReference type="PANTHER" id="PTHR24192:SF3">
    <property type="entry name" value="ANKYRIN REPEAT DOMAIN 40"/>
    <property type="match status" value="1"/>
</dbReference>
<dbReference type="Proteomes" id="UP001445076">
    <property type="component" value="Unassembled WGS sequence"/>
</dbReference>
<feature type="region of interest" description="Disordered" evidence="2">
    <location>
        <begin position="141"/>
        <end position="167"/>
    </location>
</feature>
<evidence type="ECO:0000313" key="4">
    <source>
        <dbReference type="Proteomes" id="UP001445076"/>
    </source>
</evidence>
<feature type="non-terminal residue" evidence="3">
    <location>
        <position position="1"/>
    </location>
</feature>
<dbReference type="Pfam" id="PF12796">
    <property type="entry name" value="Ank_2"/>
    <property type="match status" value="1"/>
</dbReference>
<reference evidence="3 4" key="1">
    <citation type="journal article" date="2024" name="BMC Genomics">
        <title>Genome assembly of redclaw crayfish (Cherax quadricarinatus) provides insights into its immune adaptation and hypoxia tolerance.</title>
        <authorList>
            <person name="Liu Z."/>
            <person name="Zheng J."/>
            <person name="Li H."/>
            <person name="Fang K."/>
            <person name="Wang S."/>
            <person name="He J."/>
            <person name="Zhou D."/>
            <person name="Weng S."/>
            <person name="Chi M."/>
            <person name="Gu Z."/>
            <person name="He J."/>
            <person name="Li F."/>
            <person name="Wang M."/>
        </authorList>
    </citation>
    <scope>NUCLEOTIDE SEQUENCE [LARGE SCALE GENOMIC DNA]</scope>
    <source>
        <strain evidence="3">ZL_2023a</strain>
    </source>
</reference>
<dbReference type="PROSITE" id="PS50088">
    <property type="entry name" value="ANK_REPEAT"/>
    <property type="match status" value="1"/>
</dbReference>
<dbReference type="InterPro" id="IPR039195">
    <property type="entry name" value="ANKRD40"/>
</dbReference>